<keyword evidence="1" id="KW-0472">Membrane</keyword>
<evidence type="ECO:0008006" key="4">
    <source>
        <dbReference type="Google" id="ProtNLM"/>
    </source>
</evidence>
<keyword evidence="1" id="KW-0812">Transmembrane</keyword>
<accession>A0A0P6YJL0</accession>
<protein>
    <recommendedName>
        <fullName evidence="4">General stress protein 17M-like domain-containing protein</fullName>
    </recommendedName>
</protein>
<dbReference type="EMBL" id="LGKP01000025">
    <property type="protein sequence ID" value="KPL85313.1"/>
    <property type="molecule type" value="Genomic_DNA"/>
</dbReference>
<dbReference type="Proteomes" id="UP000050277">
    <property type="component" value="Unassembled WGS sequence"/>
</dbReference>
<dbReference type="STRING" id="70996.SE18_16730"/>
<comment type="caution">
    <text evidence="2">The sequence shown here is derived from an EMBL/GenBank/DDBJ whole genome shotgun (WGS) entry which is preliminary data.</text>
</comment>
<evidence type="ECO:0000313" key="3">
    <source>
        <dbReference type="Proteomes" id="UP000050277"/>
    </source>
</evidence>
<name>A0A0P6YJL0_9CHLR</name>
<dbReference type="AlphaFoldDB" id="A0A0P6YJL0"/>
<feature type="transmembrane region" description="Helical" evidence="1">
    <location>
        <begin position="52"/>
        <end position="77"/>
    </location>
</feature>
<feature type="transmembrane region" description="Helical" evidence="1">
    <location>
        <begin position="83"/>
        <end position="105"/>
    </location>
</feature>
<dbReference type="PANTHER" id="PTHR36109:SF2">
    <property type="entry name" value="MEMBRANE PROTEIN"/>
    <property type="match status" value="1"/>
</dbReference>
<dbReference type="RefSeq" id="WP_054535602.1">
    <property type="nucleotide sequence ID" value="NZ_LGKP01000025.1"/>
</dbReference>
<evidence type="ECO:0000256" key="1">
    <source>
        <dbReference type="SAM" id="Phobius"/>
    </source>
</evidence>
<keyword evidence="1" id="KW-1133">Transmembrane helix</keyword>
<dbReference type="InterPro" id="IPR052948">
    <property type="entry name" value="Low_temp-induced_all0457"/>
</dbReference>
<reference evidence="2 3" key="1">
    <citation type="submission" date="2015-07" db="EMBL/GenBank/DDBJ databases">
        <title>Whole genome sequence of Herpetosiphon geysericola DSM 7119.</title>
        <authorList>
            <person name="Hemp J."/>
            <person name="Ward L.M."/>
            <person name="Pace L.A."/>
            <person name="Fischer W.W."/>
        </authorList>
    </citation>
    <scope>NUCLEOTIDE SEQUENCE [LARGE SCALE GENOMIC DNA]</scope>
    <source>
        <strain evidence="2 3">DSM 7119</strain>
    </source>
</reference>
<organism evidence="2 3">
    <name type="scientific">Herpetosiphon geysericola</name>
    <dbReference type="NCBI Taxonomy" id="70996"/>
    <lineage>
        <taxon>Bacteria</taxon>
        <taxon>Bacillati</taxon>
        <taxon>Chloroflexota</taxon>
        <taxon>Chloroflexia</taxon>
        <taxon>Herpetosiphonales</taxon>
        <taxon>Herpetosiphonaceae</taxon>
        <taxon>Herpetosiphon</taxon>
    </lineage>
</organism>
<evidence type="ECO:0000313" key="2">
    <source>
        <dbReference type="EMBL" id="KPL85313.1"/>
    </source>
</evidence>
<keyword evidence="3" id="KW-1185">Reference proteome</keyword>
<proteinExistence type="predicted"/>
<dbReference type="PANTHER" id="PTHR36109">
    <property type="entry name" value="MEMBRANE PROTEIN-RELATED"/>
    <property type="match status" value="1"/>
</dbReference>
<sequence>MARYRVMGILTDRTALDGLMAQLQQSQVKPDDIGVLYASEQTVEAEKDRTDVAAGAAAGVTAGSVVGVVAGLMSFAIPGIGPALGAGILGSTVAGAAAGGVLGAFSQIGLGNDLAASYEQALKDGETILAIDNDNADQAGEVETLLRERNIELVNTFQI</sequence>
<gene>
    <name evidence="2" type="ORF">SE18_16730</name>
</gene>
<dbReference type="OrthoDB" id="9835323at2"/>